<evidence type="ECO:0000259" key="2">
    <source>
        <dbReference type="Pfam" id="PF20157"/>
    </source>
</evidence>
<name>A0A2A5JUV4_PSEO7</name>
<dbReference type="Pfam" id="PF01973">
    <property type="entry name" value="MptE-like"/>
    <property type="match status" value="1"/>
</dbReference>
<dbReference type="EMBL" id="NKHF01000009">
    <property type="protein sequence ID" value="PCK33225.1"/>
    <property type="molecule type" value="Genomic_DNA"/>
</dbReference>
<dbReference type="Pfam" id="PF20157">
    <property type="entry name" value="Maf_flag10_N"/>
    <property type="match status" value="1"/>
</dbReference>
<comment type="caution">
    <text evidence="3">The sequence shown here is derived from an EMBL/GenBank/DDBJ whole genome shotgun (WGS) entry which is preliminary data.</text>
</comment>
<dbReference type="PANTHER" id="PTHR41786">
    <property type="entry name" value="MOTILITY ACCESSORY FACTOR MAF"/>
    <property type="match status" value="1"/>
</dbReference>
<dbReference type="InterPro" id="IPR002826">
    <property type="entry name" value="MptE-like"/>
</dbReference>
<gene>
    <name evidence="3" type="ORF">CEX98_02660</name>
</gene>
<evidence type="ECO:0000313" key="3">
    <source>
        <dbReference type="EMBL" id="PCK33225.1"/>
    </source>
</evidence>
<protein>
    <submittedName>
        <fullName evidence="3">Septum formation inhibitor Maf</fullName>
    </submittedName>
</protein>
<reference evidence="4" key="1">
    <citation type="journal article" date="2019" name="Genome Announc.">
        <title>Draft Genome Sequence of Pseudoalteromonas piscicida Strain 36Y ROTHPW, an Hypersaline Seawater Isolate from the South Coast of Sonora, Mexico.</title>
        <authorList>
            <person name="Sanchez-Diaz R."/>
            <person name="Molina-Garza Z.J."/>
            <person name="Cruz-Suarez L.E."/>
            <person name="Selvin J."/>
            <person name="Kiran G.S."/>
            <person name="Ibarra-Gamez J.C."/>
            <person name="Gomez-Gil B."/>
            <person name="Galaviz-Silva L."/>
        </authorList>
    </citation>
    <scope>NUCLEOTIDE SEQUENCE [LARGE SCALE GENOMIC DNA]</scope>
    <source>
        <strain evidence="4">36Y_RITHPW</strain>
    </source>
</reference>
<dbReference type="PANTHER" id="PTHR41786:SF1">
    <property type="entry name" value="6-HYDROXYMETHYLPTERIN DIPHOSPHOKINASE MPTE-LIKE DOMAIN-CONTAINING PROTEIN"/>
    <property type="match status" value="1"/>
</dbReference>
<dbReference type="RefSeq" id="WP_099640588.1">
    <property type="nucleotide sequence ID" value="NZ_NKHF01000009.1"/>
</dbReference>
<feature type="domain" description="Glycosyltransferase Maf N-terminal" evidence="2">
    <location>
        <begin position="39"/>
        <end position="265"/>
    </location>
</feature>
<evidence type="ECO:0000259" key="1">
    <source>
        <dbReference type="Pfam" id="PF01973"/>
    </source>
</evidence>
<evidence type="ECO:0000313" key="4">
    <source>
        <dbReference type="Proteomes" id="UP000228621"/>
    </source>
</evidence>
<dbReference type="Proteomes" id="UP000228621">
    <property type="component" value="Unassembled WGS sequence"/>
</dbReference>
<proteinExistence type="predicted"/>
<sequence length="696" mass="79422">MTIPPNNIENQIDELEQKLSDVKAHEEREQKFAHEANERFEKNLAAFKKFYPDIFELISNFETREDFCIHVTKSGHGNFIPKGFTVPLYSEDPIQQARGQVDDRLKAPYTTLTDYSHYPAQEDGRIHIRYMSELTKEMKLIKAAEQKKIKELPDVFPSAIMFGVGLGYHLPILLEKKSFNYLFIIEPDLEQFFASLFCIDWFEIIHKIDEAGDCLFLLLGADETTIIDDLEAISQDIGAFSLVRSFCYQHTPQAETNKIISKWVHDYFKFQYGHGFFNDAITGFSHSVHLLEKKANFLLSLSPSCKDTNIPVFLIGNGPSLDEAEDFIRENQDRAIIVAAGTAIASLHKKGIKADFHVLVERPYQNYEIFGNIVPEGYYKNVNLLGINTLYPDNLDRYKWAGIALKGNEAGTAFLNYLSIALHRKELPLLPFCNPVVANTGLSFILSAGFKSVYLFGVDNGRAPEGRHHSKDSIYKSCNEDEREAGYLSIPLHGYTLPGNFGGVVETNDLFLTAHGQLERLTSHYKNNTIYNVGAGAMIKGCVPVHRKDLLSLPIANKEDKNKVIEAFKAQFSSIAISEVNDSVIFSEKFTEICNHLIELASLPYTTRHEAADILRRQQRYLYAFKDTALSFLFHMLKGSMLYYHCPMVTLLYTYESEAFTLESYQKVNAMWISYVHEMEEYFKDNYRVKCDFGKG</sequence>
<organism evidence="3 4">
    <name type="scientific">Pseudoalteromonas piscicida</name>
    <dbReference type="NCBI Taxonomy" id="43662"/>
    <lineage>
        <taxon>Bacteria</taxon>
        <taxon>Pseudomonadati</taxon>
        <taxon>Pseudomonadota</taxon>
        <taxon>Gammaproteobacteria</taxon>
        <taxon>Alteromonadales</taxon>
        <taxon>Pseudoalteromonadaceae</taxon>
        <taxon>Pseudoalteromonas</taxon>
    </lineage>
</organism>
<dbReference type="InterPro" id="IPR045376">
    <property type="entry name" value="Maf_N"/>
</dbReference>
<keyword evidence="4" id="KW-1185">Reference proteome</keyword>
<feature type="domain" description="6-hydroxymethylpterin diphosphokinase MptE-like" evidence="1">
    <location>
        <begin position="300"/>
        <end position="460"/>
    </location>
</feature>
<dbReference type="AlphaFoldDB" id="A0A2A5JUV4"/>
<dbReference type="OrthoDB" id="7254531at2"/>
<accession>A0A2A5JUV4</accession>